<dbReference type="PANTHER" id="PTHR24321:SF8">
    <property type="entry name" value="ESTRADIOL 17-BETA-DEHYDROGENASE 8-RELATED"/>
    <property type="match status" value="1"/>
</dbReference>
<dbReference type="AlphaFoldDB" id="A0A177FKA1"/>
<accession>A0A177FKA1</accession>
<dbReference type="Pfam" id="PF13561">
    <property type="entry name" value="adh_short_C2"/>
    <property type="match status" value="1"/>
</dbReference>
<evidence type="ECO:0000313" key="3">
    <source>
        <dbReference type="EMBL" id="OAG43569.1"/>
    </source>
</evidence>
<dbReference type="InterPro" id="IPR036291">
    <property type="entry name" value="NAD(P)-bd_dom_sf"/>
</dbReference>
<dbReference type="SUPFAM" id="SSF51735">
    <property type="entry name" value="NAD(P)-binding Rossmann-fold domains"/>
    <property type="match status" value="1"/>
</dbReference>
<proteinExistence type="inferred from homology"/>
<dbReference type="OrthoDB" id="1669814at2759"/>
<dbReference type="GO" id="GO:0016491">
    <property type="term" value="F:oxidoreductase activity"/>
    <property type="evidence" value="ECO:0007669"/>
    <property type="project" value="UniProtKB-KW"/>
</dbReference>
<keyword evidence="4" id="KW-1185">Reference proteome</keyword>
<evidence type="ECO:0000256" key="2">
    <source>
        <dbReference type="ARBA" id="ARBA00023002"/>
    </source>
</evidence>
<evidence type="ECO:0000256" key="1">
    <source>
        <dbReference type="ARBA" id="ARBA00006484"/>
    </source>
</evidence>
<dbReference type="GeneID" id="34597331"/>
<dbReference type="Gene3D" id="3.40.50.720">
    <property type="entry name" value="NAD(P)-binding Rossmann-like Domain"/>
    <property type="match status" value="2"/>
</dbReference>
<evidence type="ECO:0000313" key="4">
    <source>
        <dbReference type="Proteomes" id="UP000077002"/>
    </source>
</evidence>
<dbReference type="CDD" id="cd05233">
    <property type="entry name" value="SDR_c"/>
    <property type="match status" value="1"/>
</dbReference>
<dbReference type="EMBL" id="LVKK01000009">
    <property type="protein sequence ID" value="OAG43569.1"/>
    <property type="molecule type" value="Genomic_DNA"/>
</dbReference>
<protein>
    <submittedName>
        <fullName evidence="3">Uncharacterized protein</fullName>
    </submittedName>
</protein>
<dbReference type="PRINTS" id="PR00081">
    <property type="entry name" value="GDHRDH"/>
</dbReference>
<organism evidence="3 4">
    <name type="scientific">Fonsecaea monophora</name>
    <dbReference type="NCBI Taxonomy" id="254056"/>
    <lineage>
        <taxon>Eukaryota</taxon>
        <taxon>Fungi</taxon>
        <taxon>Dikarya</taxon>
        <taxon>Ascomycota</taxon>
        <taxon>Pezizomycotina</taxon>
        <taxon>Eurotiomycetes</taxon>
        <taxon>Chaetothyriomycetidae</taxon>
        <taxon>Chaetothyriales</taxon>
        <taxon>Herpotrichiellaceae</taxon>
        <taxon>Fonsecaea</taxon>
    </lineage>
</organism>
<sequence>MAATLTSRTFAVTGGASGIGAATARLLARRGAAAIFIGDVNTAAFGQMRNELPAINPGTNVHTTTVDGGTGLRGLANVVGVAGRQVSNKPGSKLFEETVEQWRKANGAWPRIPTQPSSTSLPWPRFSIPAATLDNGTTKAGLVHFTTSAAEDLYDLGIRVNCCSPGTTNTPILDNALEGQNRGRKHQDASVAGVSRPRSRRALPRVILWLLSEDSLDVSGVNIPVDQGIS</sequence>
<name>A0A177FKA1_9EURO</name>
<dbReference type="PANTHER" id="PTHR24321">
    <property type="entry name" value="DEHYDROGENASES, SHORT CHAIN"/>
    <property type="match status" value="1"/>
</dbReference>
<comment type="caution">
    <text evidence="3">The sequence shown here is derived from an EMBL/GenBank/DDBJ whole genome shotgun (WGS) entry which is preliminary data.</text>
</comment>
<gene>
    <name evidence="3" type="ORF">AYO21_02155</name>
</gene>
<reference evidence="3 4" key="1">
    <citation type="submission" date="2016-03" db="EMBL/GenBank/DDBJ databases">
        <title>Draft genome sequence of the Fonsecaea monophora CBS 269.37.</title>
        <authorList>
            <person name="Bombassaro A."/>
            <person name="Vinicius W.A."/>
            <person name="De Hoog S."/>
            <person name="Sun J."/>
            <person name="Souza E.M."/>
            <person name="Raittz R.T."/>
            <person name="Costa F."/>
            <person name="Leao A.C."/>
            <person name="Tadra-Sfeir M.Z."/>
            <person name="Baura V."/>
            <person name="Balsanelli E."/>
            <person name="Pedrosa F.O."/>
            <person name="Moreno L.F."/>
            <person name="Steffens M.B."/>
            <person name="Xi L."/>
            <person name="Bocca A.L."/>
            <person name="Felipe M.S."/>
            <person name="Teixeira M."/>
            <person name="Telles Filho F.Q."/>
            <person name="Azevedo C.M."/>
            <person name="Gomes R."/>
            <person name="Vicente V.A."/>
        </authorList>
    </citation>
    <scope>NUCLEOTIDE SEQUENCE [LARGE SCALE GENOMIC DNA]</scope>
    <source>
        <strain evidence="3 4">CBS 269.37</strain>
    </source>
</reference>
<dbReference type="InterPro" id="IPR002347">
    <property type="entry name" value="SDR_fam"/>
</dbReference>
<dbReference type="Proteomes" id="UP000077002">
    <property type="component" value="Unassembled WGS sequence"/>
</dbReference>
<keyword evidence="2" id="KW-0560">Oxidoreductase</keyword>
<dbReference type="RefSeq" id="XP_022515521.1">
    <property type="nucleotide sequence ID" value="XM_022652135.1"/>
</dbReference>
<comment type="similarity">
    <text evidence="1">Belongs to the short-chain dehydrogenases/reductases (SDR) family.</text>
</comment>